<accession>A0AAD8IFU7</accession>
<sequence>MIPSIISEKLMLFGQKQKEKKNNKERNTINSSAVHGRRNRFLIIVNVLGGSGPIKFVVKEDDSVAGVIGTALKLYAREERLPVLGYDVNQCLLYPSNGGQEAALGPSEMIAAGGGRNFLLCKKQSHQEMADDAIMRSPKNRCWKTFLIKPLRKIKSFVRTRY</sequence>
<dbReference type="InterPro" id="IPR040358">
    <property type="entry name" value="At4g22758-like"/>
</dbReference>
<feature type="domain" description="DUF7054" evidence="1">
    <location>
        <begin position="38"/>
        <end position="121"/>
    </location>
</feature>
<reference evidence="2" key="1">
    <citation type="submission" date="2023-02" db="EMBL/GenBank/DDBJ databases">
        <title>Genome of toxic invasive species Heracleum sosnowskyi carries increased number of genes despite the absence of recent whole-genome duplications.</title>
        <authorList>
            <person name="Schelkunov M."/>
            <person name="Shtratnikova V."/>
            <person name="Makarenko M."/>
            <person name="Klepikova A."/>
            <person name="Omelchenko D."/>
            <person name="Novikova G."/>
            <person name="Obukhova E."/>
            <person name="Bogdanov V."/>
            <person name="Penin A."/>
            <person name="Logacheva M."/>
        </authorList>
    </citation>
    <scope>NUCLEOTIDE SEQUENCE</scope>
    <source>
        <strain evidence="2">Hsosn_3</strain>
        <tissue evidence="2">Leaf</tissue>
    </source>
</reference>
<dbReference type="InterPro" id="IPR055482">
    <property type="entry name" value="DUF7054"/>
</dbReference>
<dbReference type="Pfam" id="PF23156">
    <property type="entry name" value="DUF7054"/>
    <property type="match status" value="1"/>
</dbReference>
<organism evidence="2 3">
    <name type="scientific">Heracleum sosnowskyi</name>
    <dbReference type="NCBI Taxonomy" id="360622"/>
    <lineage>
        <taxon>Eukaryota</taxon>
        <taxon>Viridiplantae</taxon>
        <taxon>Streptophyta</taxon>
        <taxon>Embryophyta</taxon>
        <taxon>Tracheophyta</taxon>
        <taxon>Spermatophyta</taxon>
        <taxon>Magnoliopsida</taxon>
        <taxon>eudicotyledons</taxon>
        <taxon>Gunneridae</taxon>
        <taxon>Pentapetalae</taxon>
        <taxon>asterids</taxon>
        <taxon>campanulids</taxon>
        <taxon>Apiales</taxon>
        <taxon>Apiaceae</taxon>
        <taxon>Apioideae</taxon>
        <taxon>apioid superclade</taxon>
        <taxon>Tordylieae</taxon>
        <taxon>Tordyliinae</taxon>
        <taxon>Heracleum</taxon>
    </lineage>
</organism>
<evidence type="ECO:0000259" key="1">
    <source>
        <dbReference type="Pfam" id="PF23156"/>
    </source>
</evidence>
<protein>
    <submittedName>
        <fullName evidence="2">Senescence-associated protein</fullName>
    </submittedName>
</protein>
<dbReference type="Proteomes" id="UP001237642">
    <property type="component" value="Unassembled WGS sequence"/>
</dbReference>
<comment type="caution">
    <text evidence="2">The sequence shown here is derived from an EMBL/GenBank/DDBJ whole genome shotgun (WGS) entry which is preliminary data.</text>
</comment>
<gene>
    <name evidence="2" type="ORF">POM88_020860</name>
</gene>
<name>A0AAD8IFU7_9APIA</name>
<dbReference type="PANTHER" id="PTHR33270">
    <property type="entry name" value="BNAC05G50380D PROTEIN"/>
    <property type="match status" value="1"/>
</dbReference>
<keyword evidence="3" id="KW-1185">Reference proteome</keyword>
<evidence type="ECO:0000313" key="3">
    <source>
        <dbReference type="Proteomes" id="UP001237642"/>
    </source>
</evidence>
<reference evidence="2" key="2">
    <citation type="submission" date="2023-05" db="EMBL/GenBank/DDBJ databases">
        <authorList>
            <person name="Schelkunov M.I."/>
        </authorList>
    </citation>
    <scope>NUCLEOTIDE SEQUENCE</scope>
    <source>
        <strain evidence="2">Hsosn_3</strain>
        <tissue evidence="2">Leaf</tissue>
    </source>
</reference>
<evidence type="ECO:0000313" key="2">
    <source>
        <dbReference type="EMBL" id="KAK1383125.1"/>
    </source>
</evidence>
<proteinExistence type="predicted"/>
<dbReference type="PANTHER" id="PTHR33270:SF5">
    <property type="entry name" value="GB|AAC00605.1"/>
    <property type="match status" value="1"/>
</dbReference>
<dbReference type="AlphaFoldDB" id="A0AAD8IFU7"/>
<dbReference type="EMBL" id="JAUIZM010000005">
    <property type="protein sequence ID" value="KAK1383125.1"/>
    <property type="molecule type" value="Genomic_DNA"/>
</dbReference>